<accession>A0A9W6NMU7</accession>
<dbReference type="Gene3D" id="1.10.10.10">
    <property type="entry name" value="Winged helix-like DNA-binding domain superfamily/Winged helix DNA-binding domain"/>
    <property type="match status" value="1"/>
</dbReference>
<keyword evidence="2" id="KW-0238">DNA-binding</keyword>
<dbReference type="PROSITE" id="PS51118">
    <property type="entry name" value="HTH_HXLR"/>
    <property type="match status" value="1"/>
</dbReference>
<gene>
    <name evidence="5" type="ORF">GCM10017581_050090</name>
</gene>
<keyword evidence="3" id="KW-0804">Transcription</keyword>
<comment type="caution">
    <text evidence="5">The sequence shown here is derived from an EMBL/GenBank/DDBJ whole genome shotgun (WGS) entry which is preliminary data.</text>
</comment>
<dbReference type="AlphaFoldDB" id="A0A9W6NMU7"/>
<evidence type="ECO:0000313" key="5">
    <source>
        <dbReference type="EMBL" id="GLL03265.1"/>
    </source>
</evidence>
<dbReference type="RefSeq" id="WP_261960445.1">
    <property type="nucleotide sequence ID" value="NZ_BAAAXA010000001.1"/>
</dbReference>
<dbReference type="EMBL" id="BSFP01000032">
    <property type="protein sequence ID" value="GLL03265.1"/>
    <property type="molecule type" value="Genomic_DNA"/>
</dbReference>
<evidence type="ECO:0000256" key="2">
    <source>
        <dbReference type="ARBA" id="ARBA00023125"/>
    </source>
</evidence>
<sequence length="124" mass="13877">MPAPLPPDLFDPACPSSATPFQIGDKWAGLVLTCLRDGHPRRFNELRIPMSRVSAKVLAETLRALERDGMISRHAYAETPPRVEYTITDLGRTLLPAMDACREWARQHLAAVESARTAYEMRTS</sequence>
<dbReference type="Proteomes" id="UP001143480">
    <property type="component" value="Unassembled WGS sequence"/>
</dbReference>
<dbReference type="Pfam" id="PF01638">
    <property type="entry name" value="HxlR"/>
    <property type="match status" value="1"/>
</dbReference>
<dbReference type="InterPro" id="IPR036388">
    <property type="entry name" value="WH-like_DNA-bd_sf"/>
</dbReference>
<evidence type="ECO:0000256" key="3">
    <source>
        <dbReference type="ARBA" id="ARBA00023163"/>
    </source>
</evidence>
<dbReference type="InterPro" id="IPR002577">
    <property type="entry name" value="HTH_HxlR"/>
</dbReference>
<protein>
    <submittedName>
        <fullName evidence="5">Transcriptional regulator</fullName>
    </submittedName>
</protein>
<dbReference type="PANTHER" id="PTHR33204">
    <property type="entry name" value="TRANSCRIPTIONAL REGULATOR, MARR FAMILY"/>
    <property type="match status" value="1"/>
</dbReference>
<feature type="domain" description="HTH hxlR-type" evidence="4">
    <location>
        <begin position="14"/>
        <end position="113"/>
    </location>
</feature>
<dbReference type="GO" id="GO:0003677">
    <property type="term" value="F:DNA binding"/>
    <property type="evidence" value="ECO:0007669"/>
    <property type="project" value="UniProtKB-KW"/>
</dbReference>
<evidence type="ECO:0000259" key="4">
    <source>
        <dbReference type="PROSITE" id="PS51118"/>
    </source>
</evidence>
<reference evidence="5" key="2">
    <citation type="submission" date="2023-01" db="EMBL/GenBank/DDBJ databases">
        <authorList>
            <person name="Sun Q."/>
            <person name="Evtushenko L."/>
        </authorList>
    </citation>
    <scope>NUCLEOTIDE SEQUENCE</scope>
    <source>
        <strain evidence="5">VKM Ac-1321</strain>
    </source>
</reference>
<keyword evidence="6" id="KW-1185">Reference proteome</keyword>
<dbReference type="SUPFAM" id="SSF46785">
    <property type="entry name" value="Winged helix' DNA-binding domain"/>
    <property type="match status" value="1"/>
</dbReference>
<proteinExistence type="predicted"/>
<evidence type="ECO:0000313" key="6">
    <source>
        <dbReference type="Proteomes" id="UP001143480"/>
    </source>
</evidence>
<keyword evidence="1" id="KW-0805">Transcription regulation</keyword>
<dbReference type="PANTHER" id="PTHR33204:SF18">
    <property type="entry name" value="TRANSCRIPTIONAL REGULATORY PROTEIN"/>
    <property type="match status" value="1"/>
</dbReference>
<dbReference type="InterPro" id="IPR036390">
    <property type="entry name" value="WH_DNA-bd_sf"/>
</dbReference>
<reference evidence="5" key="1">
    <citation type="journal article" date="2014" name="Int. J. Syst. Evol. Microbiol.">
        <title>Complete genome sequence of Corynebacterium casei LMG S-19264T (=DSM 44701T), isolated from a smear-ripened cheese.</title>
        <authorList>
            <consortium name="US DOE Joint Genome Institute (JGI-PGF)"/>
            <person name="Walter F."/>
            <person name="Albersmeier A."/>
            <person name="Kalinowski J."/>
            <person name="Ruckert C."/>
        </authorList>
    </citation>
    <scope>NUCLEOTIDE SEQUENCE</scope>
    <source>
        <strain evidence="5">VKM Ac-1321</strain>
    </source>
</reference>
<name>A0A9W6NMU7_9ACTN</name>
<evidence type="ECO:0000256" key="1">
    <source>
        <dbReference type="ARBA" id="ARBA00023015"/>
    </source>
</evidence>
<organism evidence="5 6">
    <name type="scientific">Dactylosporangium matsuzakiense</name>
    <dbReference type="NCBI Taxonomy" id="53360"/>
    <lineage>
        <taxon>Bacteria</taxon>
        <taxon>Bacillati</taxon>
        <taxon>Actinomycetota</taxon>
        <taxon>Actinomycetes</taxon>
        <taxon>Micromonosporales</taxon>
        <taxon>Micromonosporaceae</taxon>
        <taxon>Dactylosporangium</taxon>
    </lineage>
</organism>